<gene>
    <name evidence="1" type="ORF">QOZ94_004161</name>
</gene>
<accession>A0ABU0LJM0</accession>
<protein>
    <submittedName>
        <fullName evidence="1">Uncharacterized protein</fullName>
    </submittedName>
</protein>
<dbReference type="Pfam" id="PF15937">
    <property type="entry name" value="PrlF_antitoxin"/>
    <property type="match status" value="1"/>
</dbReference>
<dbReference type="EMBL" id="JAUSVY010000016">
    <property type="protein sequence ID" value="MDQ0507338.1"/>
    <property type="molecule type" value="Genomic_DNA"/>
</dbReference>
<dbReference type="RefSeq" id="WP_237347676.1">
    <property type="nucleotide sequence ID" value="NZ_JABWGX010000046.1"/>
</dbReference>
<dbReference type="InterPro" id="IPR031848">
    <property type="entry name" value="PrlF_antitoxin"/>
</dbReference>
<evidence type="ECO:0000313" key="2">
    <source>
        <dbReference type="Proteomes" id="UP001241747"/>
    </source>
</evidence>
<keyword evidence="2" id="KW-1185">Reference proteome</keyword>
<comment type="caution">
    <text evidence="1">The sequence shown here is derived from an EMBL/GenBank/DDBJ whole genome shotgun (WGS) entry which is preliminary data.</text>
</comment>
<reference evidence="1 2" key="1">
    <citation type="submission" date="2023-07" db="EMBL/GenBank/DDBJ databases">
        <title>Genomic Encyclopedia of Type Strains, Phase IV (KMG-IV): sequencing the most valuable type-strain genomes for metagenomic binning, comparative biology and taxonomic classification.</title>
        <authorList>
            <person name="Goeker M."/>
        </authorList>
    </citation>
    <scope>NUCLEOTIDE SEQUENCE [LARGE SCALE GENOMIC DNA]</scope>
    <source>
        <strain evidence="1 2">DSM 3770</strain>
    </source>
</reference>
<name>A0ABU0LJM0_XANAG</name>
<evidence type="ECO:0000313" key="1">
    <source>
        <dbReference type="EMBL" id="MDQ0507338.1"/>
    </source>
</evidence>
<organism evidence="1 2">
    <name type="scientific">Xanthobacter agilis</name>
    <dbReference type="NCBI Taxonomy" id="47492"/>
    <lineage>
        <taxon>Bacteria</taxon>
        <taxon>Pseudomonadati</taxon>
        <taxon>Pseudomonadota</taxon>
        <taxon>Alphaproteobacteria</taxon>
        <taxon>Hyphomicrobiales</taxon>
        <taxon>Xanthobacteraceae</taxon>
        <taxon>Xanthobacter</taxon>
    </lineage>
</organism>
<proteinExistence type="predicted"/>
<dbReference type="Proteomes" id="UP001241747">
    <property type="component" value="Unassembled WGS sequence"/>
</dbReference>
<sequence>MPESISEQTRDNAFLQRILAHQSDKRRVVNEAMARVMSEEPADPVIDCFLEFLAQDMAKNLEKSVVPFPEALLERAVTLTAGVTVDLDAEIEASGLTPTLGTLGFGRP</sequence>